<evidence type="ECO:0000313" key="7">
    <source>
        <dbReference type="Proteomes" id="UP000007054"/>
    </source>
</evidence>
<dbReference type="Pfam" id="PF18128">
    <property type="entry name" value="HydF_dimer"/>
    <property type="match status" value="1"/>
</dbReference>
<keyword evidence="2" id="KW-0342">GTP-binding</keyword>
<dbReference type="NCBIfam" id="TIGR00231">
    <property type="entry name" value="small_GTP"/>
    <property type="match status" value="1"/>
</dbReference>
<dbReference type="GO" id="GO:0030488">
    <property type="term" value="P:tRNA methylation"/>
    <property type="evidence" value="ECO:0007669"/>
    <property type="project" value="TreeGrafter"/>
</dbReference>
<dbReference type="PATRIC" id="fig|213810.4.peg.1169"/>
<dbReference type="HOGENOM" id="CLU_042017_0_0_9"/>
<dbReference type="Pfam" id="PF01926">
    <property type="entry name" value="MMR_HSR1"/>
    <property type="match status" value="1"/>
</dbReference>
<dbReference type="InterPro" id="IPR005225">
    <property type="entry name" value="Small_GTP-bd"/>
</dbReference>
<dbReference type="BioCyc" id="RCHA213810:RUM_RS06155-MONOMER"/>
<feature type="domain" description="Hydrogen maturase F tetramerization" evidence="5">
    <location>
        <begin position="273"/>
        <end position="387"/>
    </location>
</feature>
<dbReference type="GO" id="GO:0005737">
    <property type="term" value="C:cytoplasm"/>
    <property type="evidence" value="ECO:0007669"/>
    <property type="project" value="TreeGrafter"/>
</dbReference>
<dbReference type="Proteomes" id="UP000007054">
    <property type="component" value="Chromosome"/>
</dbReference>
<keyword evidence="1" id="KW-0547">Nucleotide-binding</keyword>
<evidence type="ECO:0000256" key="2">
    <source>
        <dbReference type="ARBA" id="ARBA00023134"/>
    </source>
</evidence>
<evidence type="ECO:0000313" key="6">
    <source>
        <dbReference type="EMBL" id="CBL17405.1"/>
    </source>
</evidence>
<dbReference type="Pfam" id="PF18133">
    <property type="entry name" value="HydF_tetramer"/>
    <property type="match status" value="1"/>
</dbReference>
<dbReference type="Gene3D" id="3.40.50.300">
    <property type="entry name" value="P-loop containing nucleotide triphosphate hydrolases"/>
    <property type="match status" value="1"/>
</dbReference>
<reference evidence="6" key="1">
    <citation type="submission" date="2010-03" db="EMBL/GenBank/DDBJ databases">
        <title>The genome sequence of Ruminococcus sp. 18P13.</title>
        <authorList>
            <consortium name="metaHIT consortium -- http://www.metahit.eu/"/>
            <person name="Pajon A."/>
            <person name="Turner K."/>
            <person name="Parkhill J."/>
            <person name="Bernalier A."/>
        </authorList>
    </citation>
    <scope>NUCLEOTIDE SEQUENCE [LARGE SCALE GENOMIC DNA]</scope>
    <source>
        <strain evidence="6">Type strain: 18P13</strain>
    </source>
</reference>
<organism evidence="6 7">
    <name type="scientific">Ruminococcus champanellensis (strain DSM 18848 / JCM 17042 / KCTC 15320 / 18P13)</name>
    <dbReference type="NCBI Taxonomy" id="213810"/>
    <lineage>
        <taxon>Bacteria</taxon>
        <taxon>Bacillati</taxon>
        <taxon>Bacillota</taxon>
        <taxon>Clostridia</taxon>
        <taxon>Eubacteriales</taxon>
        <taxon>Oscillospiraceae</taxon>
        <taxon>Ruminococcus</taxon>
    </lineage>
</organism>
<dbReference type="AlphaFoldDB" id="D4LCR0"/>
<dbReference type="GO" id="GO:0002098">
    <property type="term" value="P:tRNA wobble uridine modification"/>
    <property type="evidence" value="ECO:0007669"/>
    <property type="project" value="TreeGrafter"/>
</dbReference>
<accession>D4LCR0</accession>
<dbReference type="InterPro" id="IPR006073">
    <property type="entry name" value="GTP-bd"/>
</dbReference>
<dbReference type="InterPro" id="IPR041606">
    <property type="entry name" value="HydF_dimer"/>
</dbReference>
<dbReference type="KEGG" id="rch:RUM_12740"/>
<dbReference type="PANTHER" id="PTHR42714:SF6">
    <property type="entry name" value="TRANSLATION INITIATION FACTOR IF-2"/>
    <property type="match status" value="1"/>
</dbReference>
<evidence type="ECO:0000256" key="1">
    <source>
        <dbReference type="ARBA" id="ARBA00022741"/>
    </source>
</evidence>
<dbReference type="Gene3D" id="3.40.50.11420">
    <property type="match status" value="1"/>
</dbReference>
<dbReference type="PANTHER" id="PTHR42714">
    <property type="entry name" value="TRNA MODIFICATION GTPASE GTPBP3"/>
    <property type="match status" value="1"/>
</dbReference>
<dbReference type="SUPFAM" id="SSF52540">
    <property type="entry name" value="P-loop containing nucleoside triphosphate hydrolases"/>
    <property type="match status" value="1"/>
</dbReference>
<keyword evidence="7" id="KW-1185">Reference proteome</keyword>
<proteinExistence type="predicted"/>
<feature type="domain" description="Hydrogen maturase F dimerization" evidence="4">
    <location>
        <begin position="169"/>
        <end position="267"/>
    </location>
</feature>
<dbReference type="Gene3D" id="3.40.50.11410">
    <property type="match status" value="1"/>
</dbReference>
<evidence type="ECO:0000259" key="3">
    <source>
        <dbReference type="Pfam" id="PF01926"/>
    </source>
</evidence>
<dbReference type="RefSeq" id="WP_015558312.1">
    <property type="nucleotide sequence ID" value="NC_021039.1"/>
</dbReference>
<dbReference type="NCBIfam" id="TIGR03918">
    <property type="entry name" value="GTP_HydF"/>
    <property type="match status" value="1"/>
</dbReference>
<reference evidence="6" key="2">
    <citation type="submission" date="2010-03" db="EMBL/GenBank/DDBJ databases">
        <authorList>
            <person name="Pajon A."/>
        </authorList>
    </citation>
    <scope>NUCLEOTIDE SEQUENCE</scope>
    <source>
        <strain evidence="6">Type strain: 18P13</strain>
    </source>
</reference>
<dbReference type="GeneID" id="83156007"/>
<sequence length="390" mass="42150">MSLNETPSADRLHIAFFGKRNAGKSSLMNAVTNQPMAIVSDTPGTTTDPVSKAMELLPLGPVLMIDTAGLDDTGELGSQRVHKSMQVMRKTDLAILVTNGAEPLDVIELALLEQLNSRSIPYVLVRNKCDLTDRRDGEGVFVSARTGEGIDALKQAMIQAVPREESPRLVGDLLAPGDLVVLVIPIDEAAPKGRIILPQQQVLRDVLDAHASAVVCQTEDLPRTLSTLNTPPRIVITDSQAFGQVSRDTPESVPLTSFSILMARAKGNLSAIAAGAMAADHLQDGDRILVSEGCTHHRQCGDIGTVKLPAWLKKHSGRQLEFDFTSGTDFPEQLEQYAMVVHCGGCMLNTREVRYRYALSRSQGVPMTNYGILIAHMKGILARSIAPFGL</sequence>
<dbReference type="GO" id="GO:0005525">
    <property type="term" value="F:GTP binding"/>
    <property type="evidence" value="ECO:0007669"/>
    <property type="project" value="UniProtKB-KW"/>
</dbReference>
<gene>
    <name evidence="6" type="ordered locus">RUM_12740</name>
</gene>
<name>D4LCR0_RUMC1</name>
<evidence type="ECO:0000259" key="4">
    <source>
        <dbReference type="Pfam" id="PF18128"/>
    </source>
</evidence>
<protein>
    <submittedName>
        <fullName evidence="6">Iron-only hydrogenase maturation protein HydF</fullName>
    </submittedName>
</protein>
<dbReference type="InterPro" id="IPR027417">
    <property type="entry name" value="P-loop_NTPase"/>
</dbReference>
<feature type="domain" description="G" evidence="3">
    <location>
        <begin position="13"/>
        <end position="128"/>
    </location>
</feature>
<dbReference type="STRING" id="213810.RUM_12740"/>
<dbReference type="CDD" id="cd00880">
    <property type="entry name" value="Era_like"/>
    <property type="match status" value="1"/>
</dbReference>
<evidence type="ECO:0000259" key="5">
    <source>
        <dbReference type="Pfam" id="PF18133"/>
    </source>
</evidence>
<dbReference type="EMBL" id="FP929052">
    <property type="protein sequence ID" value="CBL17405.1"/>
    <property type="molecule type" value="Genomic_DNA"/>
</dbReference>
<dbReference type="InterPro" id="IPR023873">
    <property type="entry name" value="FeFe-hyd_GTPase_HydF"/>
</dbReference>
<dbReference type="InterPro" id="IPR040644">
    <property type="entry name" value="HydF_tetramer"/>
</dbReference>